<sequence>MRNRQDSIFMDSDRFTYESVAIQREMDQLIVEINKHSLSPVKMTDWLNQSSELRKRVSQLTSLIAVLRSTNDSQSYEIYGSACKQSFNHLLYLLQTKVAAAEESTFRDLLKHEGTRHYAYILQRWHDQRVLHQREQELIKDLSSDGLDAWGNFYQKVVARMKFCVNDQEFSYAQALSFRSSSDAHLRKRSFYALEEGWREQEDIIAQIYNRITGYSIKKNNQTGYSTRLEESLDQNRIKRETIEAMWQAVDSYIPLFRDYLNEKADLLGKERLPYYDFWAPLSTSKRNYTYSEGVSFVLRHFGRANSSLKTFAELAVKESWIDEQDREEKRSYAFCAGFPMTNESRISMTYKGTMSDVLVLAHELGHAFHNHQLSGVEGLNQMYPLTLAETSSTFAELSVLEGAMDEAHSEEEQLYLLDEKLKRSVMNFMNIRSRFLFEHSFEKERRAGVVSVERTNVLMKEAWERSYQGSVVDPPAQFWTGIPHFYLPHAPYYNYPYTFGYLFALSLMAKRREKGESFEDDYELLLRNSGCMSVEDIAHTYLHEDITEPGFWIKGLELCASDVRKFIALSTTQKEVYK</sequence>
<dbReference type="InterPro" id="IPR001333">
    <property type="entry name" value="Peptidase_M32_Taq"/>
</dbReference>
<keyword evidence="9" id="KW-0808">Transferase</keyword>
<feature type="domain" description="Oligopeptidase F N-terminal" evidence="8">
    <location>
        <begin position="100"/>
        <end position="163"/>
    </location>
</feature>
<dbReference type="GO" id="GO:0046872">
    <property type="term" value="F:metal ion binding"/>
    <property type="evidence" value="ECO:0007669"/>
    <property type="project" value="UniProtKB-UniRule"/>
</dbReference>
<keyword evidence="5 6" id="KW-0482">Metalloprotease</keyword>
<keyword evidence="10" id="KW-1185">Reference proteome</keyword>
<keyword evidence="4 6" id="KW-0862">Zinc</keyword>
<dbReference type="EMBL" id="JACEFG010000001">
    <property type="protein sequence ID" value="MBA2173789.1"/>
    <property type="molecule type" value="Genomic_DNA"/>
</dbReference>
<name>A0A838CPM1_9BACI</name>
<keyword evidence="2 6" id="KW-0479">Metal-binding</keyword>
<dbReference type="SUPFAM" id="SSF55486">
    <property type="entry name" value="Metalloproteases ('zincins'), catalytic domain"/>
    <property type="match status" value="1"/>
</dbReference>
<dbReference type="Gene3D" id="1.10.1370.30">
    <property type="match status" value="1"/>
</dbReference>
<evidence type="ECO:0000259" key="7">
    <source>
        <dbReference type="Pfam" id="PF01432"/>
    </source>
</evidence>
<proteinExistence type="inferred from homology"/>
<comment type="cofactor">
    <cofactor evidence="6">
        <name>Zn(2+)</name>
        <dbReference type="ChEBI" id="CHEBI:29105"/>
    </cofactor>
    <text evidence="6">Binds 1 zinc ion.</text>
</comment>
<evidence type="ECO:0000256" key="5">
    <source>
        <dbReference type="ARBA" id="ARBA00023049"/>
    </source>
</evidence>
<dbReference type="PANTHER" id="PTHR34217:SF1">
    <property type="entry name" value="CARBOXYPEPTIDASE 1"/>
    <property type="match status" value="1"/>
</dbReference>
<evidence type="ECO:0000256" key="2">
    <source>
        <dbReference type="ARBA" id="ARBA00022723"/>
    </source>
</evidence>
<comment type="similarity">
    <text evidence="6">Belongs to the peptidase M3 family.</text>
</comment>
<organism evidence="9 10">
    <name type="scientific">Halobacillus locisalis</name>
    <dbReference type="NCBI Taxonomy" id="220753"/>
    <lineage>
        <taxon>Bacteria</taxon>
        <taxon>Bacillati</taxon>
        <taxon>Bacillota</taxon>
        <taxon>Bacilli</taxon>
        <taxon>Bacillales</taxon>
        <taxon>Bacillaceae</taxon>
        <taxon>Halobacillus</taxon>
    </lineage>
</organism>
<dbReference type="InterPro" id="IPR001567">
    <property type="entry name" value="Pept_M3A_M3B_dom"/>
</dbReference>
<comment type="caution">
    <text evidence="9">The sequence shown here is derived from an EMBL/GenBank/DDBJ whole genome shotgun (WGS) entry which is preliminary data.</text>
</comment>
<evidence type="ECO:0000313" key="9">
    <source>
        <dbReference type="EMBL" id="MBA2173789.1"/>
    </source>
</evidence>
<keyword evidence="9" id="KW-0418">Kinase</keyword>
<accession>A0A838CPM1</accession>
<evidence type="ECO:0000256" key="3">
    <source>
        <dbReference type="ARBA" id="ARBA00022801"/>
    </source>
</evidence>
<dbReference type="GO" id="GO:0004181">
    <property type="term" value="F:metallocarboxypeptidase activity"/>
    <property type="evidence" value="ECO:0007669"/>
    <property type="project" value="InterPro"/>
</dbReference>
<reference evidence="9 10" key="1">
    <citation type="journal article" date="2004" name="Extremophiles">
        <title>Halobacillus locisalis sp. nov., a halophilic bacterium isolated from a marine solar saltern of the Yellow Sea in Korea.</title>
        <authorList>
            <person name="Yoon J.H."/>
            <person name="Kang K.H."/>
            <person name="Oh T.K."/>
            <person name="Park Y.H."/>
        </authorList>
    </citation>
    <scope>NUCLEOTIDE SEQUENCE [LARGE SCALE GENOMIC DNA]</scope>
    <source>
        <strain evidence="9 10">KCTC 3788</strain>
    </source>
</reference>
<dbReference type="Pfam" id="PF01432">
    <property type="entry name" value="Peptidase_M3"/>
    <property type="match status" value="1"/>
</dbReference>
<dbReference type="GO" id="GO:0016301">
    <property type="term" value="F:kinase activity"/>
    <property type="evidence" value="ECO:0007669"/>
    <property type="project" value="UniProtKB-KW"/>
</dbReference>
<dbReference type="PANTHER" id="PTHR34217">
    <property type="entry name" value="METAL-DEPENDENT CARBOXYPEPTIDASE"/>
    <property type="match status" value="1"/>
</dbReference>
<dbReference type="GO" id="GO:0006508">
    <property type="term" value="P:proteolysis"/>
    <property type="evidence" value="ECO:0007669"/>
    <property type="project" value="UniProtKB-KW"/>
</dbReference>
<dbReference type="Pfam" id="PF08439">
    <property type="entry name" value="Peptidase_M3_N"/>
    <property type="match status" value="1"/>
</dbReference>
<feature type="domain" description="Peptidase M3A/M3B catalytic" evidence="7">
    <location>
        <begin position="179"/>
        <end position="538"/>
    </location>
</feature>
<evidence type="ECO:0000259" key="8">
    <source>
        <dbReference type="Pfam" id="PF08439"/>
    </source>
</evidence>
<dbReference type="RefSeq" id="WP_181470825.1">
    <property type="nucleotide sequence ID" value="NZ_JACEFG010000001.1"/>
</dbReference>
<dbReference type="GO" id="GO:0004222">
    <property type="term" value="F:metalloendopeptidase activity"/>
    <property type="evidence" value="ECO:0007669"/>
    <property type="project" value="InterPro"/>
</dbReference>
<dbReference type="InterPro" id="IPR013647">
    <property type="entry name" value="OligopepF_N_dom"/>
</dbReference>
<dbReference type="Proteomes" id="UP000571017">
    <property type="component" value="Unassembled WGS sequence"/>
</dbReference>
<protein>
    <submittedName>
        <fullName evidence="9">Pantothenate kinase</fullName>
    </submittedName>
</protein>
<evidence type="ECO:0000256" key="4">
    <source>
        <dbReference type="ARBA" id="ARBA00022833"/>
    </source>
</evidence>
<gene>
    <name evidence="9" type="ORF">H0266_02645</name>
</gene>
<keyword evidence="3 6" id="KW-0378">Hydrolase</keyword>
<evidence type="ECO:0000256" key="1">
    <source>
        <dbReference type="ARBA" id="ARBA00022670"/>
    </source>
</evidence>
<dbReference type="AlphaFoldDB" id="A0A838CPM1"/>
<evidence type="ECO:0000313" key="10">
    <source>
        <dbReference type="Proteomes" id="UP000571017"/>
    </source>
</evidence>
<evidence type="ECO:0000256" key="6">
    <source>
        <dbReference type="RuleBase" id="RU003435"/>
    </source>
</evidence>
<keyword evidence="1 6" id="KW-0645">Protease</keyword>